<evidence type="ECO:0000259" key="6">
    <source>
        <dbReference type="Pfam" id="PF00151"/>
    </source>
</evidence>
<keyword evidence="5" id="KW-0472">Membrane</keyword>
<dbReference type="Proteomes" id="UP000192223">
    <property type="component" value="Unplaced"/>
</dbReference>
<dbReference type="GO" id="GO:0005615">
    <property type="term" value="C:extracellular space"/>
    <property type="evidence" value="ECO:0007669"/>
    <property type="project" value="TreeGrafter"/>
</dbReference>
<dbReference type="PRINTS" id="PR00821">
    <property type="entry name" value="TAGLIPASE"/>
</dbReference>
<name>A0A7F5R2D0_AGRPL</name>
<evidence type="ECO:0000256" key="1">
    <source>
        <dbReference type="ARBA" id="ARBA00004613"/>
    </source>
</evidence>
<dbReference type="OrthoDB" id="199913at2759"/>
<dbReference type="KEGG" id="apln:108736915"/>
<evidence type="ECO:0000313" key="7">
    <source>
        <dbReference type="Proteomes" id="UP000192223"/>
    </source>
</evidence>
<evidence type="ECO:0000256" key="2">
    <source>
        <dbReference type="ARBA" id="ARBA00010701"/>
    </source>
</evidence>
<dbReference type="InterPro" id="IPR000734">
    <property type="entry name" value="TAG_lipase"/>
</dbReference>
<evidence type="ECO:0000256" key="4">
    <source>
        <dbReference type="RuleBase" id="RU004262"/>
    </source>
</evidence>
<dbReference type="RefSeq" id="XP_025829472.1">
    <property type="nucleotide sequence ID" value="XM_025973687.1"/>
</dbReference>
<keyword evidence="5" id="KW-0812">Transmembrane</keyword>
<feature type="domain" description="Lipase" evidence="6">
    <location>
        <begin position="35"/>
        <end position="298"/>
    </location>
</feature>
<dbReference type="AlphaFoldDB" id="A0A7F5R2D0"/>
<dbReference type="InterPro" id="IPR029058">
    <property type="entry name" value="AB_hydrolase_fold"/>
</dbReference>
<dbReference type="RefSeq" id="XP_025829473.1">
    <property type="nucleotide sequence ID" value="XM_025973688.1"/>
</dbReference>
<protein>
    <submittedName>
        <fullName evidence="8">Pancreatic triacylglycerol lipase-like isoform X1</fullName>
    </submittedName>
    <submittedName>
        <fullName evidence="9">Pancreatic triacylglycerol lipase-like isoform X2</fullName>
    </submittedName>
</protein>
<gene>
    <name evidence="8 9" type="primary">LOC108736915</name>
</gene>
<comment type="similarity">
    <text evidence="2 4">Belongs to the AB hydrolase superfamily. Lipase family.</text>
</comment>
<evidence type="ECO:0000256" key="3">
    <source>
        <dbReference type="ARBA" id="ARBA00022525"/>
    </source>
</evidence>
<keyword evidence="3" id="KW-0964">Secreted</keyword>
<dbReference type="GO" id="GO:0016298">
    <property type="term" value="F:lipase activity"/>
    <property type="evidence" value="ECO:0007669"/>
    <property type="project" value="InterPro"/>
</dbReference>
<evidence type="ECO:0000313" key="8">
    <source>
        <dbReference type="RefSeq" id="XP_025829472.1"/>
    </source>
</evidence>
<proteinExistence type="inferred from homology"/>
<dbReference type="PANTHER" id="PTHR11610">
    <property type="entry name" value="LIPASE"/>
    <property type="match status" value="1"/>
</dbReference>
<evidence type="ECO:0000313" key="9">
    <source>
        <dbReference type="RefSeq" id="XP_025829473.1"/>
    </source>
</evidence>
<dbReference type="GeneID" id="108736915"/>
<dbReference type="SUPFAM" id="SSF53474">
    <property type="entry name" value="alpha/beta-Hydrolases"/>
    <property type="match status" value="1"/>
</dbReference>
<feature type="transmembrane region" description="Helical" evidence="5">
    <location>
        <begin position="9"/>
        <end position="27"/>
    </location>
</feature>
<dbReference type="GO" id="GO:0017171">
    <property type="term" value="F:serine hydrolase activity"/>
    <property type="evidence" value="ECO:0007669"/>
    <property type="project" value="TreeGrafter"/>
</dbReference>
<reference evidence="8 9" key="1">
    <citation type="submission" date="2025-04" db="UniProtKB">
        <authorList>
            <consortium name="RefSeq"/>
        </authorList>
    </citation>
    <scope>IDENTIFICATION</scope>
    <source>
        <tissue evidence="8 9">Entire body</tissue>
    </source>
</reference>
<sequence>MGNLTSESILVGFAVIFLTFVNSLLFIDNYEYSVDVSDVTFYLYTPDNPDVPDKISLHDLNDLESSHYRPSLPNYFIIHGLFCNRETLDLDIRPPLLEAGDVNVFVVDYSGPASSITIHDLAIVGVGKILADYISNMKNKFSLSEDHFNFVGHSMGSHISGEIGRHLNGTIGTIVAIDPPDMTPPIVYVDANKARYVQVIHTSVLGLKEQVGHLDFYPNGILAQPGCYGEVICAHFKGVRFYAESIRSGGFTAVKCDSYLDYVLGNCENNSEAQLGGFNLDKSSTGTYYLTTNSEAPYSID</sequence>
<keyword evidence="5" id="KW-1133">Transmembrane helix</keyword>
<dbReference type="Pfam" id="PF00151">
    <property type="entry name" value="Lipase"/>
    <property type="match status" value="1"/>
</dbReference>
<comment type="subcellular location">
    <subcellularLocation>
        <location evidence="1">Secreted</location>
    </subcellularLocation>
</comment>
<dbReference type="InterPro" id="IPR013818">
    <property type="entry name" value="Lipase"/>
</dbReference>
<accession>A0A7F5R2D0</accession>
<keyword evidence="7" id="KW-1185">Reference proteome</keyword>
<dbReference type="GO" id="GO:0016042">
    <property type="term" value="P:lipid catabolic process"/>
    <property type="evidence" value="ECO:0007669"/>
    <property type="project" value="TreeGrafter"/>
</dbReference>
<dbReference type="PANTHER" id="PTHR11610:SF173">
    <property type="entry name" value="LIPASE DOMAIN-CONTAINING PROTEIN-RELATED"/>
    <property type="match status" value="1"/>
</dbReference>
<evidence type="ECO:0000256" key="5">
    <source>
        <dbReference type="SAM" id="Phobius"/>
    </source>
</evidence>
<dbReference type="Gene3D" id="3.40.50.1820">
    <property type="entry name" value="alpha/beta hydrolase"/>
    <property type="match status" value="1"/>
</dbReference>
<organism evidence="7 8">
    <name type="scientific">Agrilus planipennis</name>
    <name type="common">Emerald ash borer</name>
    <name type="synonym">Agrilus marcopoli</name>
    <dbReference type="NCBI Taxonomy" id="224129"/>
    <lineage>
        <taxon>Eukaryota</taxon>
        <taxon>Metazoa</taxon>
        <taxon>Ecdysozoa</taxon>
        <taxon>Arthropoda</taxon>
        <taxon>Hexapoda</taxon>
        <taxon>Insecta</taxon>
        <taxon>Pterygota</taxon>
        <taxon>Neoptera</taxon>
        <taxon>Endopterygota</taxon>
        <taxon>Coleoptera</taxon>
        <taxon>Polyphaga</taxon>
        <taxon>Elateriformia</taxon>
        <taxon>Buprestoidea</taxon>
        <taxon>Buprestidae</taxon>
        <taxon>Agrilinae</taxon>
        <taxon>Agrilus</taxon>
    </lineage>
</organism>